<gene>
    <name evidence="10" type="ORF">FA15DRAFT_704272</name>
</gene>
<evidence type="ECO:0000313" key="11">
    <source>
        <dbReference type="Proteomes" id="UP000307440"/>
    </source>
</evidence>
<keyword evidence="5 7" id="KW-0863">Zinc-finger</keyword>
<comment type="similarity">
    <text evidence="2">Belongs to the MUB1/samB family.</text>
</comment>
<feature type="region of interest" description="Disordered" evidence="8">
    <location>
        <begin position="161"/>
        <end position="297"/>
    </location>
</feature>
<feature type="compositionally biased region" description="Low complexity" evidence="8">
    <location>
        <begin position="175"/>
        <end position="191"/>
    </location>
</feature>
<keyword evidence="4" id="KW-0479">Metal-binding</keyword>
<evidence type="ECO:0000256" key="4">
    <source>
        <dbReference type="ARBA" id="ARBA00022723"/>
    </source>
</evidence>
<accession>A0A5C3KYB8</accession>
<dbReference type="GO" id="GO:0007163">
    <property type="term" value="P:establishment or maintenance of cell polarity"/>
    <property type="evidence" value="ECO:0007669"/>
    <property type="project" value="TreeGrafter"/>
</dbReference>
<feature type="compositionally biased region" description="Polar residues" evidence="8">
    <location>
        <begin position="523"/>
        <end position="542"/>
    </location>
</feature>
<dbReference type="Pfam" id="PF01753">
    <property type="entry name" value="zf-MYND"/>
    <property type="match status" value="1"/>
</dbReference>
<dbReference type="GO" id="GO:0006511">
    <property type="term" value="P:ubiquitin-dependent protein catabolic process"/>
    <property type="evidence" value="ECO:0007669"/>
    <property type="project" value="TreeGrafter"/>
</dbReference>
<proteinExistence type="inferred from homology"/>
<dbReference type="PANTHER" id="PTHR47442">
    <property type="entry name" value="MYND-TYPE ZINC FINGER PROTEIN MUB1"/>
    <property type="match status" value="1"/>
</dbReference>
<dbReference type="Gene3D" id="6.10.140.2220">
    <property type="match status" value="1"/>
</dbReference>
<comment type="subcellular location">
    <subcellularLocation>
        <location evidence="1">Cytoplasm</location>
    </subcellularLocation>
</comment>
<sequence>MTQDGGLERLVRMLHDYCISPTPPENPSLIYGLTPPNIRPPKPVPTLNPTSFDKHAAYRFSLAFQCVVNIGVRGSEHIRSRVVQAGTLDVVGCVLEAWLASKGFAVGPSSSATGLPRETREQRQARKAAQLEARQREEAAQLQKALQRQLMMDQRLLRQENRTVRPDDAMDISASPSPGSGSLIDSSSHASTPGANSDNDMSTDNSMTTTPQGSGTPTSSVVIPNRDRSGTLTGRPWADNSASTSRHRSRSHRNNASSTTSTDVSRPETETEDDGDAEADVDMDGGDSSQERAPRRIPLTARRPVGIVSADQPPDPDAHIIVTDGGVGVGVDVEVGVEDGLVSLGNNDDFAMGAPPGAPGAINDGPPAHPLILETGRRRNTIDAPDVTPRAGFIGLPGVTEPSTIQGVHSQATGAQIATPIAHQRTATIRGRHNDLTPGPSAHMLNRTSSHYREVESGPYRDEDVLLGLQLLAYLSKYPHVRQAFYKPRVTFHPASVNYTGARASTTTIPPPPAREKEKQKESTSSVKDGSSFFRTFTQAATGNRGKERAVTAPPSQTRQTNVFSLVERFTFKPSSTETELPNPPPRLPPEIQYWAGVIMRNACRKDDSRGGIRQCANMLCGRWESYPREFAKCRRCRKAKYCGKECQSTAWSEGHRFWCSARDTEEDGPLDHHGPGILINGESNSSPVAVQVASSGSRSDRRDRERLGRELRGEGSDYSSRTTRPAGGSGASASGTSRIEGMSRERIVPSHGSGRQRNHRASSNTNTSTTTNTSTAIGGTINNFLAFAGRPADNSFEHHPNSFRRRAETITPAHVGREDVPPNVVVERNGRAHLDTRSVDPLQPGPSRRGGVGPHRTNRNDGDSEDMVLG</sequence>
<reference evidence="10 11" key="1">
    <citation type="journal article" date="2019" name="Nat. Ecol. Evol.">
        <title>Megaphylogeny resolves global patterns of mushroom evolution.</title>
        <authorList>
            <person name="Varga T."/>
            <person name="Krizsan K."/>
            <person name="Foldi C."/>
            <person name="Dima B."/>
            <person name="Sanchez-Garcia M."/>
            <person name="Sanchez-Ramirez S."/>
            <person name="Szollosi G.J."/>
            <person name="Szarkandi J.G."/>
            <person name="Papp V."/>
            <person name="Albert L."/>
            <person name="Andreopoulos W."/>
            <person name="Angelini C."/>
            <person name="Antonin V."/>
            <person name="Barry K.W."/>
            <person name="Bougher N.L."/>
            <person name="Buchanan P."/>
            <person name="Buyck B."/>
            <person name="Bense V."/>
            <person name="Catcheside P."/>
            <person name="Chovatia M."/>
            <person name="Cooper J."/>
            <person name="Damon W."/>
            <person name="Desjardin D."/>
            <person name="Finy P."/>
            <person name="Geml J."/>
            <person name="Haridas S."/>
            <person name="Hughes K."/>
            <person name="Justo A."/>
            <person name="Karasinski D."/>
            <person name="Kautmanova I."/>
            <person name="Kiss B."/>
            <person name="Kocsube S."/>
            <person name="Kotiranta H."/>
            <person name="LaButti K.M."/>
            <person name="Lechner B.E."/>
            <person name="Liimatainen K."/>
            <person name="Lipzen A."/>
            <person name="Lukacs Z."/>
            <person name="Mihaltcheva S."/>
            <person name="Morgado L.N."/>
            <person name="Niskanen T."/>
            <person name="Noordeloos M.E."/>
            <person name="Ohm R.A."/>
            <person name="Ortiz-Santana B."/>
            <person name="Ovrebo C."/>
            <person name="Racz N."/>
            <person name="Riley R."/>
            <person name="Savchenko A."/>
            <person name="Shiryaev A."/>
            <person name="Soop K."/>
            <person name="Spirin V."/>
            <person name="Szebenyi C."/>
            <person name="Tomsovsky M."/>
            <person name="Tulloss R.E."/>
            <person name="Uehling J."/>
            <person name="Grigoriev I.V."/>
            <person name="Vagvolgyi C."/>
            <person name="Papp T."/>
            <person name="Martin F.M."/>
            <person name="Miettinen O."/>
            <person name="Hibbett D.S."/>
            <person name="Nagy L.G."/>
        </authorList>
    </citation>
    <scope>NUCLEOTIDE SEQUENCE [LARGE SCALE GENOMIC DNA]</scope>
    <source>
        <strain evidence="10 11">CBS 121175</strain>
    </source>
</reference>
<dbReference type="PANTHER" id="PTHR47442:SF1">
    <property type="entry name" value="MYND-TYPE ZINC FINGER PROTEIN MUB1"/>
    <property type="match status" value="1"/>
</dbReference>
<evidence type="ECO:0000256" key="8">
    <source>
        <dbReference type="SAM" id="MobiDB-lite"/>
    </source>
</evidence>
<evidence type="ECO:0000313" key="10">
    <source>
        <dbReference type="EMBL" id="TFK24843.1"/>
    </source>
</evidence>
<dbReference type="GO" id="GO:0008270">
    <property type="term" value="F:zinc ion binding"/>
    <property type="evidence" value="ECO:0007669"/>
    <property type="project" value="UniProtKB-KW"/>
</dbReference>
<keyword evidence="3" id="KW-0963">Cytoplasm</keyword>
<evidence type="ECO:0000256" key="7">
    <source>
        <dbReference type="PROSITE-ProRule" id="PRU00134"/>
    </source>
</evidence>
<dbReference type="Proteomes" id="UP000307440">
    <property type="component" value="Unassembled WGS sequence"/>
</dbReference>
<keyword evidence="11" id="KW-1185">Reference proteome</keyword>
<evidence type="ECO:0000256" key="6">
    <source>
        <dbReference type="ARBA" id="ARBA00022833"/>
    </source>
</evidence>
<organism evidence="10 11">
    <name type="scientific">Coprinopsis marcescibilis</name>
    <name type="common">Agaric fungus</name>
    <name type="synonym">Psathyrella marcescibilis</name>
    <dbReference type="NCBI Taxonomy" id="230819"/>
    <lineage>
        <taxon>Eukaryota</taxon>
        <taxon>Fungi</taxon>
        <taxon>Dikarya</taxon>
        <taxon>Basidiomycota</taxon>
        <taxon>Agaricomycotina</taxon>
        <taxon>Agaricomycetes</taxon>
        <taxon>Agaricomycetidae</taxon>
        <taxon>Agaricales</taxon>
        <taxon>Agaricineae</taxon>
        <taxon>Psathyrellaceae</taxon>
        <taxon>Coprinopsis</taxon>
    </lineage>
</organism>
<evidence type="ECO:0000256" key="1">
    <source>
        <dbReference type="ARBA" id="ARBA00004496"/>
    </source>
</evidence>
<feature type="compositionally biased region" description="Acidic residues" evidence="8">
    <location>
        <begin position="270"/>
        <end position="285"/>
    </location>
</feature>
<name>A0A5C3KYB8_COPMA</name>
<dbReference type="AlphaFoldDB" id="A0A5C3KYB8"/>
<dbReference type="PROSITE" id="PS50865">
    <property type="entry name" value="ZF_MYND_2"/>
    <property type="match status" value="1"/>
</dbReference>
<feature type="region of interest" description="Disordered" evidence="8">
    <location>
        <begin position="830"/>
        <end position="871"/>
    </location>
</feature>
<dbReference type="EMBL" id="ML210194">
    <property type="protein sequence ID" value="TFK24843.1"/>
    <property type="molecule type" value="Genomic_DNA"/>
</dbReference>
<feature type="region of interest" description="Disordered" evidence="8">
    <location>
        <begin position="670"/>
        <end position="778"/>
    </location>
</feature>
<dbReference type="SUPFAM" id="SSF144232">
    <property type="entry name" value="HIT/MYND zinc finger-like"/>
    <property type="match status" value="1"/>
</dbReference>
<evidence type="ECO:0000259" key="9">
    <source>
        <dbReference type="PROSITE" id="PS50865"/>
    </source>
</evidence>
<feature type="compositionally biased region" description="Polar residues" evidence="8">
    <location>
        <begin position="193"/>
        <end position="205"/>
    </location>
</feature>
<dbReference type="InterPro" id="IPR051664">
    <property type="entry name" value="MYND-type_zinc_finger"/>
</dbReference>
<keyword evidence="6" id="KW-0862">Zinc</keyword>
<evidence type="ECO:0000256" key="2">
    <source>
        <dbReference type="ARBA" id="ARBA00010655"/>
    </source>
</evidence>
<feature type="region of interest" description="Disordered" evidence="8">
    <location>
        <begin position="503"/>
        <end position="558"/>
    </location>
</feature>
<protein>
    <recommendedName>
        <fullName evidence="9">MYND-type domain-containing protein</fullName>
    </recommendedName>
</protein>
<feature type="compositionally biased region" description="Basic and acidic residues" evidence="8">
    <location>
        <begin position="699"/>
        <end position="716"/>
    </location>
</feature>
<dbReference type="InterPro" id="IPR002893">
    <property type="entry name" value="Znf_MYND"/>
</dbReference>
<feature type="domain" description="MYND-type" evidence="9">
    <location>
        <begin position="618"/>
        <end position="660"/>
    </location>
</feature>
<dbReference type="GO" id="GO:0005737">
    <property type="term" value="C:cytoplasm"/>
    <property type="evidence" value="ECO:0007669"/>
    <property type="project" value="UniProtKB-SubCell"/>
</dbReference>
<dbReference type="GO" id="GO:1990304">
    <property type="term" value="C:MUB1-RAD6-UBR2 ubiquitin ligase complex"/>
    <property type="evidence" value="ECO:0007669"/>
    <property type="project" value="TreeGrafter"/>
</dbReference>
<evidence type="ECO:0000256" key="5">
    <source>
        <dbReference type="ARBA" id="ARBA00022771"/>
    </source>
</evidence>
<evidence type="ECO:0000256" key="3">
    <source>
        <dbReference type="ARBA" id="ARBA00022490"/>
    </source>
</evidence>
<dbReference type="OrthoDB" id="5594178at2759"/>
<feature type="compositionally biased region" description="Basic and acidic residues" evidence="8">
    <location>
        <begin position="830"/>
        <end position="839"/>
    </location>
</feature>
<feature type="compositionally biased region" description="Low complexity" evidence="8">
    <location>
        <begin position="206"/>
        <end position="220"/>
    </location>
</feature>
<feature type="compositionally biased region" description="Low complexity" evidence="8">
    <location>
        <begin position="762"/>
        <end position="778"/>
    </location>
</feature>